<gene>
    <name evidence="1" type="ORF">HCN44_008445</name>
</gene>
<sequence>MDEKQVKLLLENEDKIKLKKLLLDIDVICCNFIDKLSPSELLEFLILLIKINTNKITNLLFYKKSMELLKIALKRNQLNHNENLKYLYFCGLEKKTNSHNVKKILQCLPSLEKLPIIEQCIVADTLFKCSIKLKKIDGKIIENIIENNTDYLINNKQLLVSLCKAVRYVGPSDNFTMINLSKSLINSKERFNLIFIAHIISLYAEAHQKDQQVLDKLFDDSWQQIENDENNMNIRIKDIDRILWSGRILNYQMDNDKFYIINKFIKKRYHHIKNHHSLFMNILLSIWMYGDKPINIINECFENNIFDSIIHDDNDNWKIKARLQLLLACIQIECPDIIIPNKLQVPHCVGQKVHNNLKIIFKYIKSLDYYLPIDQLVIDCPIKEILILGISLNHQKIGKIHIDLLDENTCLKGVEEPHGLLNLKLRLLSKLGYKSILIPSIKIKDEKIFSLYLEENFNRLCE</sequence>
<dbReference type="AlphaFoldDB" id="A0A834XN49"/>
<accession>A0A834XN49</accession>
<proteinExistence type="predicted"/>
<dbReference type="EMBL" id="JACMRX010000005">
    <property type="protein sequence ID" value="KAF7989771.1"/>
    <property type="molecule type" value="Genomic_DNA"/>
</dbReference>
<name>A0A834XN49_APHGI</name>
<evidence type="ECO:0000313" key="2">
    <source>
        <dbReference type="Proteomes" id="UP000639338"/>
    </source>
</evidence>
<protein>
    <submittedName>
        <fullName evidence="1">Uncharacterized protein</fullName>
    </submittedName>
</protein>
<keyword evidence="2" id="KW-1185">Reference proteome</keyword>
<organism evidence="1 2">
    <name type="scientific">Aphidius gifuensis</name>
    <name type="common">Parasitoid wasp</name>
    <dbReference type="NCBI Taxonomy" id="684658"/>
    <lineage>
        <taxon>Eukaryota</taxon>
        <taxon>Metazoa</taxon>
        <taxon>Ecdysozoa</taxon>
        <taxon>Arthropoda</taxon>
        <taxon>Hexapoda</taxon>
        <taxon>Insecta</taxon>
        <taxon>Pterygota</taxon>
        <taxon>Neoptera</taxon>
        <taxon>Endopterygota</taxon>
        <taxon>Hymenoptera</taxon>
        <taxon>Apocrita</taxon>
        <taxon>Ichneumonoidea</taxon>
        <taxon>Braconidae</taxon>
        <taxon>Aphidiinae</taxon>
        <taxon>Aphidius</taxon>
    </lineage>
</organism>
<reference evidence="1 2" key="1">
    <citation type="submission" date="2020-08" db="EMBL/GenBank/DDBJ databases">
        <title>Aphidius gifuensis genome sequencing and assembly.</title>
        <authorList>
            <person name="Du Z."/>
        </authorList>
    </citation>
    <scope>NUCLEOTIDE SEQUENCE [LARGE SCALE GENOMIC DNA]</scope>
    <source>
        <strain evidence="1">YNYX2018</strain>
        <tissue evidence="1">Adults</tissue>
    </source>
</reference>
<dbReference type="OrthoDB" id="6579040at2759"/>
<evidence type="ECO:0000313" key="1">
    <source>
        <dbReference type="EMBL" id="KAF7989771.1"/>
    </source>
</evidence>
<comment type="caution">
    <text evidence="1">The sequence shown here is derived from an EMBL/GenBank/DDBJ whole genome shotgun (WGS) entry which is preliminary data.</text>
</comment>
<dbReference type="Proteomes" id="UP000639338">
    <property type="component" value="Unassembled WGS sequence"/>
</dbReference>